<gene>
    <name evidence="2" type="ORF">FIBSPDRAFT_750574</name>
</gene>
<dbReference type="SUPFAM" id="SSF74788">
    <property type="entry name" value="Cullin repeat-like"/>
    <property type="match status" value="1"/>
</dbReference>
<accession>A0A166DZE1</accession>
<dbReference type="STRING" id="436010.A0A166DZE1"/>
<name>A0A166DZE1_9AGAM</name>
<feature type="region of interest" description="Disordered" evidence="1">
    <location>
        <begin position="250"/>
        <end position="275"/>
    </location>
</feature>
<dbReference type="AlphaFoldDB" id="A0A166DZE1"/>
<reference evidence="2" key="1">
    <citation type="journal article" date="2016" name="Mol. Biol. Evol.">
        <title>Comparative Genomics of Early-Diverging Mushroom-Forming Fungi Provides Insights into the Origins of Lignocellulose Decay Capabilities.</title>
        <authorList>
            <person name="Nagy L.G."/>
            <person name="Riley R."/>
            <person name="Tritt A."/>
            <person name="Adam C."/>
            <person name="Daum C."/>
            <person name="Floudas D."/>
            <person name="Sun H."/>
            <person name="Yadav J.S."/>
            <person name="Pangilinan J."/>
            <person name="Larsson K.H."/>
            <person name="Matsuura K."/>
            <person name="Barry K."/>
            <person name="Labutti K."/>
            <person name="Kuo R."/>
            <person name="Ohm R.A."/>
            <person name="Bhattacharya S.S."/>
            <person name="Shirouzu T."/>
            <person name="Yoshinaga Y."/>
            <person name="Martin F.M."/>
            <person name="Grigoriev I.V."/>
            <person name="Hibbett D.S."/>
        </authorList>
    </citation>
    <scope>NUCLEOTIDE SEQUENCE [LARGE SCALE GENOMIC DNA]</scope>
    <source>
        <strain evidence="2">CBS 109695</strain>
    </source>
</reference>
<protein>
    <submittedName>
        <fullName evidence="2">Uncharacterized protein</fullName>
    </submittedName>
</protein>
<dbReference type="InterPro" id="IPR016159">
    <property type="entry name" value="Cullin_repeat-like_dom_sf"/>
</dbReference>
<evidence type="ECO:0000313" key="2">
    <source>
        <dbReference type="EMBL" id="KZP15228.1"/>
    </source>
</evidence>
<dbReference type="Gene3D" id="1.20.1310.10">
    <property type="entry name" value="Cullin Repeats"/>
    <property type="match status" value="1"/>
</dbReference>
<dbReference type="OrthoDB" id="27073at2759"/>
<sequence length="331" mass="36262">MTASVAPLASPSAGSASPATSLPSLWSYLSPALDHIVRSPTNDNSKAPPISVEWHMGIHTATYNYFTTQSECATAGHGLAAAQRDNGKAATISGSDLYEQLDKYYSDTARELLLDSPEDHTTLIHYLIPCFNRYLAGAQSINRLLNYVNRHYVKRAVDEDKGWLRLNDILDGVARNIKGDDTREKIARKLKERKTVELKAWGYVDGGSAELLAQAESCAESASAQDRIVPLSSLALRRFRTELLEPLLKAPKIHGKGKKKRPPPSGGDKSSLPKGRLARAAKELLETTPGGENEKRRIAAEIADMMKMVGIRSDQPLRKKLEKYVVATASV</sequence>
<dbReference type="EMBL" id="KV417607">
    <property type="protein sequence ID" value="KZP15228.1"/>
    <property type="molecule type" value="Genomic_DNA"/>
</dbReference>
<proteinExistence type="predicted"/>
<feature type="compositionally biased region" description="Basic residues" evidence="1">
    <location>
        <begin position="251"/>
        <end position="262"/>
    </location>
</feature>
<evidence type="ECO:0000256" key="1">
    <source>
        <dbReference type="SAM" id="MobiDB-lite"/>
    </source>
</evidence>
<organism evidence="2">
    <name type="scientific">Athelia psychrophila</name>
    <dbReference type="NCBI Taxonomy" id="1759441"/>
    <lineage>
        <taxon>Eukaryota</taxon>
        <taxon>Fungi</taxon>
        <taxon>Dikarya</taxon>
        <taxon>Basidiomycota</taxon>
        <taxon>Agaricomycotina</taxon>
        <taxon>Agaricomycetes</taxon>
        <taxon>Agaricomycetidae</taxon>
        <taxon>Atheliales</taxon>
        <taxon>Atheliaceae</taxon>
        <taxon>Athelia</taxon>
    </lineage>
</organism>